<organism evidence="3 4">
    <name type="scientific">Toxocara canis</name>
    <name type="common">Canine roundworm</name>
    <dbReference type="NCBI Taxonomy" id="6265"/>
    <lineage>
        <taxon>Eukaryota</taxon>
        <taxon>Metazoa</taxon>
        <taxon>Ecdysozoa</taxon>
        <taxon>Nematoda</taxon>
        <taxon>Chromadorea</taxon>
        <taxon>Rhabditida</taxon>
        <taxon>Spirurina</taxon>
        <taxon>Ascaridomorpha</taxon>
        <taxon>Ascaridoidea</taxon>
        <taxon>Toxocaridae</taxon>
        <taxon>Toxocara</taxon>
    </lineage>
</organism>
<dbReference type="SUPFAM" id="SSF52402">
    <property type="entry name" value="Adenine nucleotide alpha hydrolases-like"/>
    <property type="match status" value="1"/>
</dbReference>
<dbReference type="AlphaFoldDB" id="A0A183U1H5"/>
<name>A0A183U1H5_TOXCA</name>
<evidence type="ECO:0000313" key="4">
    <source>
        <dbReference type="WBParaSite" id="TCNE_0000234501-mRNA-1"/>
    </source>
</evidence>
<dbReference type="InterPro" id="IPR014729">
    <property type="entry name" value="Rossmann-like_a/b/a_fold"/>
</dbReference>
<evidence type="ECO:0000313" key="2">
    <source>
        <dbReference type="EMBL" id="VDM27914.1"/>
    </source>
</evidence>
<feature type="region of interest" description="Disordered" evidence="1">
    <location>
        <begin position="178"/>
        <end position="213"/>
    </location>
</feature>
<evidence type="ECO:0000256" key="1">
    <source>
        <dbReference type="SAM" id="MobiDB-lite"/>
    </source>
</evidence>
<reference evidence="2 3" key="2">
    <citation type="submission" date="2018-11" db="EMBL/GenBank/DDBJ databases">
        <authorList>
            <consortium name="Pathogen Informatics"/>
        </authorList>
    </citation>
    <scope>NUCLEOTIDE SEQUENCE [LARGE SCALE GENOMIC DNA]</scope>
</reference>
<dbReference type="PANTHER" id="PTHR43686">
    <property type="entry name" value="SULFURTRANSFERASE-RELATED"/>
    <property type="match status" value="1"/>
</dbReference>
<accession>A0A183U1H5</accession>
<dbReference type="PANTHER" id="PTHR43686:SF1">
    <property type="entry name" value="AMINOTRAN_5 DOMAIN-CONTAINING PROTEIN"/>
    <property type="match status" value="1"/>
</dbReference>
<dbReference type="WBParaSite" id="TCNE_0000234501-mRNA-1">
    <property type="protein sequence ID" value="TCNE_0000234501-mRNA-1"/>
    <property type="gene ID" value="TCNE_0000234501"/>
</dbReference>
<dbReference type="Gene3D" id="3.40.50.620">
    <property type="entry name" value="HUPs"/>
    <property type="match status" value="1"/>
</dbReference>
<proteinExistence type="predicted"/>
<reference evidence="4" key="1">
    <citation type="submission" date="2016-06" db="UniProtKB">
        <authorList>
            <consortium name="WormBaseParasite"/>
        </authorList>
    </citation>
    <scope>IDENTIFICATION</scope>
</reference>
<evidence type="ECO:0000313" key="3">
    <source>
        <dbReference type="Proteomes" id="UP000050794"/>
    </source>
</evidence>
<dbReference type="Proteomes" id="UP000050794">
    <property type="component" value="Unassembled WGS sequence"/>
</dbReference>
<sequence length="342" mass="37949">MQWDSALRVIRPLIYVREKALREFAESNKLPIIAENCPACFEQPKERYRMKQLLASHELIFPRLFSSLRSALRPLLLVNSPITSGMRKLAIDNIVKEAKARENDEHVERDDDETLLILYMCQGKGSFEIQAAPFPTDPAGSDFTVCFVRLDTLIGSPLEASFVCSDRFQAIKERASSIGSSDPCLRGESSHGSSGPCLRGESSLGSSSPYLRGDSSHGCSGPYLRRGSSLGSFGPELRGESSLGSFDSYLRGEISLGCSGPLRAEIPLEVVVSGGAQLRFRRIIRIGRLRAFAARHMGNASCCVRDSSPARRQKNYPYDDDRRRNHQVTNDVGGWILFRTKI</sequence>
<gene>
    <name evidence="2" type="ORF">TCNE_LOCUS2345</name>
</gene>
<dbReference type="EMBL" id="UYWY01002280">
    <property type="protein sequence ID" value="VDM27914.1"/>
    <property type="molecule type" value="Genomic_DNA"/>
</dbReference>
<protein>
    <submittedName>
        <fullName evidence="4">Inositol-pentakisphosphate 2-kinase</fullName>
    </submittedName>
</protein>
<keyword evidence="3" id="KW-1185">Reference proteome</keyword>